<evidence type="ECO:0000259" key="2">
    <source>
        <dbReference type="Pfam" id="PF04432"/>
    </source>
</evidence>
<comment type="caution">
    <text evidence="3">The sequence shown here is derived from an EMBL/GenBank/DDBJ whole genome shotgun (WGS) entry which is preliminary data.</text>
</comment>
<dbReference type="InterPro" id="IPR007516">
    <property type="entry name" value="Co_F420_Hydgase/DH_bsu_N"/>
</dbReference>
<organism evidence="3 4">
    <name type="scientific">Bifidobacterium pullorum subsp. saeculare DSM 6531 = LMG 14934</name>
    <dbReference type="NCBI Taxonomy" id="1437611"/>
    <lineage>
        <taxon>Bacteria</taxon>
        <taxon>Bacillati</taxon>
        <taxon>Actinomycetota</taxon>
        <taxon>Actinomycetes</taxon>
        <taxon>Bifidobacteriales</taxon>
        <taxon>Bifidobacteriaceae</taxon>
        <taxon>Bifidobacterium</taxon>
    </lineage>
</organism>
<feature type="domain" description="Coenzyme F420 hydrogenase/dehydrogenase beta subunit N-terminal" evidence="1">
    <location>
        <begin position="1"/>
        <end position="46"/>
    </location>
</feature>
<sequence length="353" mass="40879">MVDAVIHVKDGPDPDHMYTYQISHTIDELKSGAKSKYYPVEMSEALTYVREHEGHYLFIGIPCFVKAVRLLCREDETLNQRIRYCVGLVCGHLKSDFFAKSEAWEAGVPLNRIQRVDFRHKTPGTPASDYAIQADRTDGQPSVIKRTAELSTTNWGLGYFKYNACDYCDDVLAETADVTFGDAWLPQYVQDGEGCNVVVVRNKDIQELIERHRDELILHDSTPQEIYQSQAGGFRHRRQGLQYRLYVHQQRGEWTPTKRVRPTLDGISKERQRVYAMRTTLKNQSFVAFHKAAAADDFTVFNAHMKPYERQYQRIAPLRKRMLRIVKRMVKRILPATLIQKMKKFVRGDNSQA</sequence>
<dbReference type="Pfam" id="PF04432">
    <property type="entry name" value="FrhB_FdhB_C"/>
    <property type="match status" value="1"/>
</dbReference>
<name>A0A087CTE7_9BIFI</name>
<dbReference type="PANTHER" id="PTHR31332:SF0">
    <property type="entry name" value="7-HYDROXYMETHYL CHLOROPHYLL A REDUCTASE, CHLOROPLASTIC"/>
    <property type="match status" value="1"/>
</dbReference>
<evidence type="ECO:0000313" key="4">
    <source>
        <dbReference type="Proteomes" id="UP000029040"/>
    </source>
</evidence>
<dbReference type="PANTHER" id="PTHR31332">
    <property type="entry name" value="7-HYDROXYMETHYL CHLOROPHYLL A REDUCTASE, CHLOROPLASTIC"/>
    <property type="match status" value="1"/>
</dbReference>
<dbReference type="InterPro" id="IPR007525">
    <property type="entry name" value="FrhB_FdhB_C"/>
</dbReference>
<feature type="domain" description="Coenzyme F420 hydrogenase/dehydrogenase beta subunit C-terminal" evidence="2">
    <location>
        <begin position="56"/>
        <end position="218"/>
    </location>
</feature>
<reference evidence="3 4" key="1">
    <citation type="submission" date="2014-03" db="EMBL/GenBank/DDBJ databases">
        <title>Genomics of Bifidobacteria.</title>
        <authorList>
            <person name="Ventura M."/>
            <person name="Milani C."/>
            <person name="Lugli G.A."/>
        </authorList>
    </citation>
    <scope>NUCLEOTIDE SEQUENCE [LARGE SCALE GENOMIC DNA]</scope>
    <source>
        <strain evidence="3 4">LMG 14934</strain>
    </source>
</reference>
<dbReference type="AlphaFoldDB" id="A0A087CTE7"/>
<dbReference type="EMBL" id="JGZM01000006">
    <property type="protein sequence ID" value="KFI86547.1"/>
    <property type="molecule type" value="Genomic_DNA"/>
</dbReference>
<proteinExistence type="predicted"/>
<gene>
    <name evidence="3" type="ORF">BSAE_1660</name>
</gene>
<dbReference type="Proteomes" id="UP000029040">
    <property type="component" value="Unassembled WGS sequence"/>
</dbReference>
<evidence type="ECO:0000313" key="3">
    <source>
        <dbReference type="EMBL" id="KFI86547.1"/>
    </source>
</evidence>
<evidence type="ECO:0000259" key="1">
    <source>
        <dbReference type="Pfam" id="PF04422"/>
    </source>
</evidence>
<dbReference type="Pfam" id="PF04422">
    <property type="entry name" value="FrhB_FdhB_N"/>
    <property type="match status" value="1"/>
</dbReference>
<dbReference type="InterPro" id="IPR045220">
    <property type="entry name" value="FRHB/FDHB/HCAR-like"/>
</dbReference>
<accession>A0A087CTE7</accession>
<protein>
    <submittedName>
        <fullName evidence="3">Oxidoreductase</fullName>
    </submittedName>
</protein>
<dbReference type="GO" id="GO:0052592">
    <property type="term" value="F:oxidoreductase activity, acting on CH or CH2 groups, with an iron-sulfur protein as acceptor"/>
    <property type="evidence" value="ECO:0007669"/>
    <property type="project" value="TreeGrafter"/>
</dbReference>